<dbReference type="EMBL" id="LR590484">
    <property type="protein sequence ID" value="VTR39092.1"/>
    <property type="molecule type" value="Genomic_DNA"/>
</dbReference>
<keyword evidence="3 6" id="KW-0378">Hydrolase</keyword>
<dbReference type="PROSITE" id="PS51257">
    <property type="entry name" value="PROKAR_LIPOPROTEIN"/>
    <property type="match status" value="1"/>
</dbReference>
<evidence type="ECO:0000313" key="7">
    <source>
        <dbReference type="Proteomes" id="UP000308196"/>
    </source>
</evidence>
<dbReference type="PANTHER" id="PTHR43817:SF1">
    <property type="entry name" value="HYDROLASE, FAMILY 43, PUTATIVE (AFU_ORTHOLOGUE AFUA_3G01660)-RELATED"/>
    <property type="match status" value="1"/>
</dbReference>
<dbReference type="Gene3D" id="2.60.120.260">
    <property type="entry name" value="Galactose-binding domain-like"/>
    <property type="match status" value="2"/>
</dbReference>
<dbReference type="GO" id="GO:0005975">
    <property type="term" value="P:carbohydrate metabolic process"/>
    <property type="evidence" value="ECO:0007669"/>
    <property type="project" value="InterPro"/>
</dbReference>
<dbReference type="SUPFAM" id="SSF49785">
    <property type="entry name" value="Galactose-binding domain-like"/>
    <property type="match status" value="2"/>
</dbReference>
<dbReference type="STRING" id="1123265.GCA_000686625_00994"/>
<name>A0A4U9V2Q7_9SPHI</name>
<evidence type="ECO:0000259" key="5">
    <source>
        <dbReference type="Pfam" id="PF02837"/>
    </source>
</evidence>
<reference evidence="6 7" key="1">
    <citation type="submission" date="2019-05" db="EMBL/GenBank/DDBJ databases">
        <authorList>
            <consortium name="Pathogen Informatics"/>
        </authorList>
    </citation>
    <scope>NUCLEOTIDE SEQUENCE [LARGE SCALE GENOMIC DNA]</scope>
    <source>
        <strain evidence="6 7">NCTC11429</strain>
    </source>
</reference>
<feature type="signal peptide" evidence="4">
    <location>
        <begin position="1"/>
        <end position="40"/>
    </location>
</feature>
<sequence length="1152" mass="130674">MKDNSSKIIFTDRRTKKMGMTRIKLLLGTSLLLGCLNSNAQIKGIPAELVPLDQRSFEQAKPWVFWYFMHASYSKEGIAADLKAMAENNIAGAYLAPIKGKTNPPLFEPPTESLTPEWWDMFKYIVSEAKKYGLKIALLPNDGFATAGGPWVTPEKSMQKVVHEDTLVNSHGEELQHLKLPQPPTEQGYYQDIALFAMPLENFARTSFTEKVEVTNSYGEDLQRLADRDNSRQFATAAPGWIQFAFTEPFPCNSLKIEWTASNYQANRLQVWVSDDGITFRKVTQLESPRMGWLDWDNGVTHLIPYTKARYFRFVYDPAGSEPGGEDLDSGKWKPSLKLTGIRLFEEAHVNQIEGKTGEIWRVGKSSDPASVAKESIWRAQKLIQLPKPDGTGHVDLSLPQGKWKILRIGHTSTGHKNETAGAGKGLECDKLDASTVAFQFDQWFGAAKKKVDPDLSKEVLTVFHIDSWECGSQNWTHNFPAEFLKRRGYDLTTYLPVLAGYFVNSVADSEGFLQDYRQTISELLQENSYGTLRRKSDEYGVEFTAEATAPVMTGDGLAHFAATDRPMGEFWLRSPSQDKPTDILDAVSGSHIYGKQVTMAEAFTQIRAQWDEHPRLLKSLQDRNYALGINNLVYHVYVHNPWMDRKPGMTMDGIGTYFQRDQTWWKPGKEWVNYAIRSQQLLQYGVPVRDVAVFIGEEIPRRSVLPSNLVDVLPGVIGKARVLRTDSLLTNTGLPLQKVAGVTTSANMYRPEDWIDPLRGYAYDSFNPDALWNQTKVQDGQVIFTNHIAYSLLVMPGKTALNPNGSQYSWRTLDRLRTLIRQGATVLFQDIPHTWRGKLTDVKIREYTDLVEELFEGLKPFPNTTLQFKQIGKGRVLVGRYQANDFTPLGIDPDVVINRGVNSHISWNHRRFEGGHLFFVANQDSLMRKAPLSLRTKNTHAYHYDPVLDRLSNLPFKLQNDRMVIELTLDAYQSGFVLTSDKALNLPKYQILDTLPLSGPWLFTPDGLPDKNSFKQQEPQFWTESADNEIKYLAGSGSYETQLNVVHISKKQRAYLQFSTIESLAEVFVNGQYAGVVWTKPYQIDVTDFIRKGNNKVVVKVYNTWGNRFLYEKENPTVEKRIKSTASDKFLKGLLPSGLQGRVELLWLDAK</sequence>
<dbReference type="Pfam" id="PF17132">
    <property type="entry name" value="Glyco_hydro_106"/>
    <property type="match status" value="2"/>
</dbReference>
<evidence type="ECO:0000256" key="4">
    <source>
        <dbReference type="SAM" id="SignalP"/>
    </source>
</evidence>
<comment type="similarity">
    <text evidence="1">Belongs to the glycosyl hydrolase 2 family.</text>
</comment>
<dbReference type="Pfam" id="PF02837">
    <property type="entry name" value="Glyco_hydro_2_N"/>
    <property type="match status" value="1"/>
</dbReference>
<proteinExistence type="inferred from homology"/>
<feature type="domain" description="Glycosyl hydrolases family 2 sugar binding" evidence="5">
    <location>
        <begin position="1027"/>
        <end position="1107"/>
    </location>
</feature>
<organism evidence="6 7">
    <name type="scientific">Sphingobacterium thalpophilum</name>
    <dbReference type="NCBI Taxonomy" id="259"/>
    <lineage>
        <taxon>Bacteria</taxon>
        <taxon>Pseudomonadati</taxon>
        <taxon>Bacteroidota</taxon>
        <taxon>Sphingobacteriia</taxon>
        <taxon>Sphingobacteriales</taxon>
        <taxon>Sphingobacteriaceae</taxon>
        <taxon>Sphingobacterium</taxon>
    </lineage>
</organism>
<dbReference type="KEGG" id="stha:NCTC11429_02126"/>
<dbReference type="AlphaFoldDB" id="A0A4U9V2Q7"/>
<protein>
    <submittedName>
        <fullName evidence="6">Glycosyl hydrolases family 2, sugar binding domain</fullName>
    </submittedName>
</protein>
<keyword evidence="2 4" id="KW-0732">Signal</keyword>
<gene>
    <name evidence="6" type="ORF">NCTC11429_02126</name>
</gene>
<dbReference type="NCBIfam" id="NF045579">
    <property type="entry name" value="rhamnoside_JR"/>
    <property type="match status" value="1"/>
</dbReference>
<dbReference type="InterPro" id="IPR008979">
    <property type="entry name" value="Galactose-bd-like_sf"/>
</dbReference>
<accession>A0A4U9V2Q7</accession>
<evidence type="ECO:0000256" key="2">
    <source>
        <dbReference type="ARBA" id="ARBA00022729"/>
    </source>
</evidence>
<feature type="chain" id="PRO_5020767533" evidence="4">
    <location>
        <begin position="41"/>
        <end position="1152"/>
    </location>
</feature>
<dbReference type="InterPro" id="IPR006104">
    <property type="entry name" value="Glyco_hydro_2_N"/>
</dbReference>
<dbReference type="Proteomes" id="UP000308196">
    <property type="component" value="Chromosome"/>
</dbReference>
<dbReference type="GO" id="GO:0004553">
    <property type="term" value="F:hydrolase activity, hydrolyzing O-glycosyl compounds"/>
    <property type="evidence" value="ECO:0007669"/>
    <property type="project" value="InterPro"/>
</dbReference>
<dbReference type="PANTHER" id="PTHR43817">
    <property type="entry name" value="GLYCOSYL HYDROLASE"/>
    <property type="match status" value="1"/>
</dbReference>
<evidence type="ECO:0000256" key="1">
    <source>
        <dbReference type="ARBA" id="ARBA00007401"/>
    </source>
</evidence>
<evidence type="ECO:0000256" key="3">
    <source>
        <dbReference type="ARBA" id="ARBA00022801"/>
    </source>
</evidence>
<evidence type="ECO:0000313" key="6">
    <source>
        <dbReference type="EMBL" id="VTR39092.1"/>
    </source>
</evidence>